<dbReference type="RefSeq" id="WP_269445375.1">
    <property type="nucleotide sequence ID" value="NZ_CP097463.1"/>
</dbReference>
<dbReference type="InterPro" id="IPR020097">
    <property type="entry name" value="PsdUridine_synth_TruA_a/b_dom"/>
</dbReference>
<comment type="similarity">
    <text evidence="1 4 5">Belongs to the tRNA pseudouridine synthase TruA family.</text>
</comment>
<dbReference type="HAMAP" id="MF_00171">
    <property type="entry name" value="TruA"/>
    <property type="match status" value="1"/>
</dbReference>
<evidence type="ECO:0000256" key="4">
    <source>
        <dbReference type="HAMAP-Rule" id="MF_00171"/>
    </source>
</evidence>
<dbReference type="PIRSF" id="PIRSF001430">
    <property type="entry name" value="tRNA_psdUrid_synth"/>
    <property type="match status" value="1"/>
</dbReference>
<dbReference type="PANTHER" id="PTHR11142">
    <property type="entry name" value="PSEUDOURIDYLATE SYNTHASE"/>
    <property type="match status" value="1"/>
</dbReference>
<comment type="catalytic activity">
    <reaction evidence="4 5">
        <text>uridine(38/39/40) in tRNA = pseudouridine(38/39/40) in tRNA</text>
        <dbReference type="Rhea" id="RHEA:22376"/>
        <dbReference type="Rhea" id="RHEA-COMP:10085"/>
        <dbReference type="Rhea" id="RHEA-COMP:10087"/>
        <dbReference type="ChEBI" id="CHEBI:65314"/>
        <dbReference type="ChEBI" id="CHEBI:65315"/>
        <dbReference type="EC" id="5.4.99.12"/>
    </reaction>
</comment>
<feature type="domain" description="Pseudouridine synthase I TruA alpha/beta" evidence="6">
    <location>
        <begin position="163"/>
        <end position="263"/>
    </location>
</feature>
<dbReference type="EC" id="5.4.99.12" evidence="4"/>
<keyword evidence="2 4" id="KW-0819">tRNA processing</keyword>
<dbReference type="CDD" id="cd02570">
    <property type="entry name" value="PseudoU_synth_EcTruA"/>
    <property type="match status" value="1"/>
</dbReference>
<gene>
    <name evidence="4 7" type="primary">truA</name>
    <name evidence="7" type="ORF">M6B22_08720</name>
</gene>
<dbReference type="Gene3D" id="3.30.70.660">
    <property type="entry name" value="Pseudouridine synthase I, catalytic domain, C-terminal subdomain"/>
    <property type="match status" value="1"/>
</dbReference>
<dbReference type="InterPro" id="IPR001406">
    <property type="entry name" value="PsdUridine_synth_TruA"/>
</dbReference>
<dbReference type="Proteomes" id="UP001164693">
    <property type="component" value="Chromosome"/>
</dbReference>
<evidence type="ECO:0000256" key="3">
    <source>
        <dbReference type="ARBA" id="ARBA00023235"/>
    </source>
</evidence>
<feature type="active site" description="Nucleophile" evidence="4">
    <location>
        <position position="70"/>
    </location>
</feature>
<evidence type="ECO:0000256" key="5">
    <source>
        <dbReference type="RuleBase" id="RU003792"/>
    </source>
</evidence>
<evidence type="ECO:0000313" key="7">
    <source>
        <dbReference type="EMBL" id="WAX58832.1"/>
    </source>
</evidence>
<dbReference type="PANTHER" id="PTHR11142:SF0">
    <property type="entry name" value="TRNA PSEUDOURIDINE SYNTHASE-LIKE 1"/>
    <property type="match status" value="1"/>
</dbReference>
<comment type="subunit">
    <text evidence="4">Homodimer.</text>
</comment>
<comment type="caution">
    <text evidence="4">Lacks conserved residue(s) required for the propagation of feature annotation.</text>
</comment>
<dbReference type="InterPro" id="IPR020103">
    <property type="entry name" value="PsdUridine_synth_cat_dom_sf"/>
</dbReference>
<dbReference type="GO" id="GO:0160147">
    <property type="term" value="F:tRNA pseudouridine(38-40) synthase activity"/>
    <property type="evidence" value="ECO:0007669"/>
    <property type="project" value="UniProtKB-EC"/>
</dbReference>
<keyword evidence="8" id="KW-1185">Reference proteome</keyword>
<organism evidence="7 8">
    <name type="scientific">Jatrophihabitans cynanchi</name>
    <dbReference type="NCBI Taxonomy" id="2944128"/>
    <lineage>
        <taxon>Bacteria</taxon>
        <taxon>Bacillati</taxon>
        <taxon>Actinomycetota</taxon>
        <taxon>Actinomycetes</taxon>
        <taxon>Jatrophihabitantales</taxon>
        <taxon>Jatrophihabitantaceae</taxon>
        <taxon>Jatrophihabitans</taxon>
    </lineage>
</organism>
<dbReference type="Pfam" id="PF01416">
    <property type="entry name" value="PseudoU_synth_1"/>
    <property type="match status" value="2"/>
</dbReference>
<dbReference type="NCBIfam" id="TIGR00071">
    <property type="entry name" value="hisT_truA"/>
    <property type="match status" value="1"/>
</dbReference>
<evidence type="ECO:0000259" key="6">
    <source>
        <dbReference type="Pfam" id="PF01416"/>
    </source>
</evidence>
<comment type="function">
    <text evidence="4">Formation of pseudouridine at positions 38, 39 and 40 in the anticodon stem and loop of transfer RNAs.</text>
</comment>
<evidence type="ECO:0000313" key="8">
    <source>
        <dbReference type="Proteomes" id="UP001164693"/>
    </source>
</evidence>
<dbReference type="EMBL" id="CP097463">
    <property type="protein sequence ID" value="WAX58832.1"/>
    <property type="molecule type" value="Genomic_DNA"/>
</dbReference>
<name>A0ABY7K5M1_9ACTN</name>
<evidence type="ECO:0000256" key="2">
    <source>
        <dbReference type="ARBA" id="ARBA00022694"/>
    </source>
</evidence>
<proteinExistence type="inferred from homology"/>
<feature type="binding site" evidence="4">
    <location>
        <position position="131"/>
    </location>
    <ligand>
        <name>substrate</name>
    </ligand>
</feature>
<feature type="domain" description="Pseudouridine synthase I TruA alpha/beta" evidence="6">
    <location>
        <begin position="27"/>
        <end position="124"/>
    </location>
</feature>
<sequence length="283" mass="30304">MSSPNEPAEPADDSAAGGLVRVRLELSYDGTDFAGWAAQPGLRTVQGVLQDALGTVLRRPVAVTVAGRTDAGVHASGQVAHLDVAAPTWAAEGDRLAHRLNRLLAADVRVRAARAVPAEFDARFGALWRRYEYLICDGVPDPRLRRHVLSWPRRLDETAMATAASELLGLHDFAAYCKPRDTGTTIRTLQALDVVRGGELIACTVQADAFCHSMVRSLVGALIAVGEGRKQPSWPAAQLPRAERAAASVAPAHGLTLVEVRYPADDELAARIEQTRAMRAAPS</sequence>
<protein>
    <recommendedName>
        <fullName evidence="4">tRNA pseudouridine synthase A</fullName>
        <ecNumber evidence="4">5.4.99.12</ecNumber>
    </recommendedName>
    <alternativeName>
        <fullName evidence="4">tRNA pseudouridine(38-40) synthase</fullName>
    </alternativeName>
    <alternativeName>
        <fullName evidence="4">tRNA pseudouridylate synthase I</fullName>
    </alternativeName>
    <alternativeName>
        <fullName evidence="4">tRNA-uridine isomerase I</fullName>
    </alternativeName>
</protein>
<dbReference type="SUPFAM" id="SSF55120">
    <property type="entry name" value="Pseudouridine synthase"/>
    <property type="match status" value="1"/>
</dbReference>
<accession>A0ABY7K5M1</accession>
<keyword evidence="3 4" id="KW-0413">Isomerase</keyword>
<dbReference type="InterPro" id="IPR020095">
    <property type="entry name" value="PsdUridine_synth_TruA_C"/>
</dbReference>
<dbReference type="InterPro" id="IPR020094">
    <property type="entry name" value="TruA/RsuA/RluB/E/F_N"/>
</dbReference>
<evidence type="ECO:0000256" key="1">
    <source>
        <dbReference type="ARBA" id="ARBA00009375"/>
    </source>
</evidence>
<reference evidence="7" key="1">
    <citation type="submission" date="2022-05" db="EMBL/GenBank/DDBJ databases">
        <title>Jatrophihabitans sp. SB3-54 whole genome sequence.</title>
        <authorList>
            <person name="Suh M.K."/>
            <person name="Eom M.K."/>
            <person name="Kim J.S."/>
            <person name="Kim H.S."/>
            <person name="Do H.E."/>
            <person name="Shin Y.K."/>
            <person name="Lee J.-S."/>
        </authorList>
    </citation>
    <scope>NUCLEOTIDE SEQUENCE</scope>
    <source>
        <strain evidence="7">SB3-54</strain>
    </source>
</reference>
<dbReference type="Gene3D" id="3.30.70.580">
    <property type="entry name" value="Pseudouridine synthase I, catalytic domain, N-terminal subdomain"/>
    <property type="match status" value="1"/>
</dbReference>